<proteinExistence type="inferred from homology"/>
<dbReference type="RefSeq" id="WP_115774417.1">
    <property type="nucleotide sequence ID" value="NZ_PIOC01000025.1"/>
</dbReference>
<dbReference type="EMBL" id="PIOC01000025">
    <property type="protein sequence ID" value="RDW16463.1"/>
    <property type="molecule type" value="Genomic_DNA"/>
</dbReference>
<evidence type="ECO:0000313" key="4">
    <source>
        <dbReference type="Proteomes" id="UP000257143"/>
    </source>
</evidence>
<dbReference type="Pfam" id="PF08817">
    <property type="entry name" value="YukD"/>
    <property type="match status" value="1"/>
</dbReference>
<dbReference type="InterPro" id="IPR029071">
    <property type="entry name" value="Ubiquitin-like_domsf"/>
</dbReference>
<protein>
    <recommendedName>
        <fullName evidence="5">Ubiquitin-like domain-containing protein</fullName>
    </recommendedName>
</protein>
<dbReference type="Proteomes" id="UP000257143">
    <property type="component" value="Unassembled WGS sequence"/>
</dbReference>
<name>A0A3D8PK53_9BACI</name>
<evidence type="ECO:0000313" key="3">
    <source>
        <dbReference type="EMBL" id="RDW16463.1"/>
    </source>
</evidence>
<evidence type="ECO:0000256" key="1">
    <source>
        <dbReference type="ARBA" id="ARBA00011007"/>
    </source>
</evidence>
<comment type="similarity">
    <text evidence="1 2">Belongs to the EsaB family.</text>
</comment>
<comment type="caution">
    <text evidence="3">The sequence shown here is derived from an EMBL/GenBank/DDBJ whole genome shotgun (WGS) entry which is preliminary data.</text>
</comment>
<organism evidence="3 4">
    <name type="scientific">Oceanobacillus arenosus</name>
    <dbReference type="NCBI Taxonomy" id="1229153"/>
    <lineage>
        <taxon>Bacteria</taxon>
        <taxon>Bacillati</taxon>
        <taxon>Bacillota</taxon>
        <taxon>Bacilli</taxon>
        <taxon>Bacillales</taxon>
        <taxon>Bacillaceae</taxon>
        <taxon>Oceanobacillus</taxon>
    </lineage>
</organism>
<keyword evidence="4" id="KW-1185">Reference proteome</keyword>
<accession>A0A3D8PK53</accession>
<dbReference type="OrthoDB" id="2456043at2"/>
<dbReference type="InterPro" id="IPR014921">
    <property type="entry name" value="EsaB"/>
</dbReference>
<dbReference type="InterPro" id="IPR024962">
    <property type="entry name" value="YukD-like"/>
</dbReference>
<sequence length="85" mass="9684">MAQVTHINVTMDFRKRVDDGQMYDLRIPIQVTVKQLLQNVMDTLNIEYDASARCSIKVITKDLLITDDDSLIDYPVTDGDILVVL</sequence>
<evidence type="ECO:0008006" key="5">
    <source>
        <dbReference type="Google" id="ProtNLM"/>
    </source>
</evidence>
<dbReference type="Gene3D" id="3.10.20.90">
    <property type="entry name" value="Phosphatidylinositol 3-kinase Catalytic Subunit, Chain A, domain 1"/>
    <property type="match status" value="1"/>
</dbReference>
<dbReference type="AlphaFoldDB" id="A0A3D8PK53"/>
<dbReference type="SUPFAM" id="SSF54236">
    <property type="entry name" value="Ubiquitin-like"/>
    <property type="match status" value="1"/>
</dbReference>
<dbReference type="PIRSF" id="PIRSF037793">
    <property type="entry name" value="DUF_ubiquitin-like_YukD"/>
    <property type="match status" value="1"/>
</dbReference>
<evidence type="ECO:0000256" key="2">
    <source>
        <dbReference type="PIRNR" id="PIRNR037793"/>
    </source>
</evidence>
<gene>
    <name evidence="3" type="ORF">CWR48_16395</name>
</gene>
<reference evidence="4" key="1">
    <citation type="submission" date="2017-11" db="EMBL/GenBank/DDBJ databases">
        <authorList>
            <person name="Zhu W."/>
        </authorList>
    </citation>
    <scope>NUCLEOTIDE SEQUENCE [LARGE SCALE GENOMIC DNA]</scope>
    <source>
        <strain evidence="4">CAU 1183</strain>
    </source>
</reference>